<keyword evidence="1" id="KW-0732">Signal</keyword>
<evidence type="ECO:0000313" key="3">
    <source>
        <dbReference type="Proteomes" id="UP001446032"/>
    </source>
</evidence>
<accession>A0ABV1AIU9</accession>
<sequence length="272" mass="30710">MERGTKIFKRMLGVVLAIVMCMTLTTVQTPTEVQAASGLSSYKRVSFYKSQKIGNTVYSMKYNDRYNRYTIYMRRNGKTQALVRDCSGGSFVTNGKVIYYTSGNFYSYGSFGGNYKNIRIKQYSISSRKSRTLLYKSGPARSLAPVACDGTYLYFGLCTQYGGAYYNLSIMNVRTRRVAYTNYGVSDIRRLSNGKLLVSATEFPHGGSLAIMNRNGSGRKLITRENVTQVSVKGKYIYYTESKYSWESRKCRCDLNGNNKKALTKWSGGLAR</sequence>
<dbReference type="Proteomes" id="UP001446032">
    <property type="component" value="Unassembled WGS sequence"/>
</dbReference>
<evidence type="ECO:0000313" key="2">
    <source>
        <dbReference type="EMBL" id="MEQ2357660.1"/>
    </source>
</evidence>
<reference evidence="2 3" key="1">
    <citation type="submission" date="2024-03" db="EMBL/GenBank/DDBJ databases">
        <title>Human intestinal bacterial collection.</title>
        <authorList>
            <person name="Pauvert C."/>
            <person name="Hitch T.C.A."/>
            <person name="Clavel T."/>
        </authorList>
    </citation>
    <scope>NUCLEOTIDE SEQUENCE [LARGE SCALE GENOMIC DNA]</scope>
    <source>
        <strain evidence="2 3">CLA-AA-H95</strain>
    </source>
</reference>
<gene>
    <name evidence="2" type="ORF">WMO75_04760</name>
</gene>
<organism evidence="2 3">
    <name type="scientific">Blautia intestinihominis</name>
    <dbReference type="NCBI Taxonomy" id="3133152"/>
    <lineage>
        <taxon>Bacteria</taxon>
        <taxon>Bacillati</taxon>
        <taxon>Bacillota</taxon>
        <taxon>Clostridia</taxon>
        <taxon>Lachnospirales</taxon>
        <taxon>Lachnospiraceae</taxon>
        <taxon>Blautia</taxon>
    </lineage>
</organism>
<name>A0ABV1AIU9_9FIRM</name>
<feature type="signal peptide" evidence="1">
    <location>
        <begin position="1"/>
        <end position="27"/>
    </location>
</feature>
<dbReference type="EMBL" id="JBBMEI010000010">
    <property type="protein sequence ID" value="MEQ2357660.1"/>
    <property type="molecule type" value="Genomic_DNA"/>
</dbReference>
<keyword evidence="3" id="KW-1185">Reference proteome</keyword>
<dbReference type="SUPFAM" id="SSF69304">
    <property type="entry name" value="Tricorn protease N-terminal domain"/>
    <property type="match status" value="1"/>
</dbReference>
<comment type="caution">
    <text evidence="2">The sequence shown here is derived from an EMBL/GenBank/DDBJ whole genome shotgun (WGS) entry which is preliminary data.</text>
</comment>
<evidence type="ECO:0000256" key="1">
    <source>
        <dbReference type="SAM" id="SignalP"/>
    </source>
</evidence>
<proteinExistence type="predicted"/>
<feature type="chain" id="PRO_5045728173" evidence="1">
    <location>
        <begin position="28"/>
        <end position="272"/>
    </location>
</feature>
<protein>
    <submittedName>
        <fullName evidence="2">DUF5050 domain-containing protein</fullName>
    </submittedName>
</protein>
<dbReference type="RefSeq" id="WP_022213281.1">
    <property type="nucleotide sequence ID" value="NZ_JBBMEI010000010.1"/>
</dbReference>